<dbReference type="PANTHER" id="PTHR37844:SF2">
    <property type="entry name" value="SER_THR PROTEIN PHOSPHATASE SUPERFAMILY (AFU_ORTHOLOGUE AFUA_1G14840)"/>
    <property type="match status" value="1"/>
</dbReference>
<dbReference type="OrthoDB" id="550558at2759"/>
<accession>A0A9P4U208</accession>
<evidence type="ECO:0000313" key="3">
    <source>
        <dbReference type="Proteomes" id="UP000800235"/>
    </source>
</evidence>
<organism evidence="2 3">
    <name type="scientific">Tothia fuscella</name>
    <dbReference type="NCBI Taxonomy" id="1048955"/>
    <lineage>
        <taxon>Eukaryota</taxon>
        <taxon>Fungi</taxon>
        <taxon>Dikarya</taxon>
        <taxon>Ascomycota</taxon>
        <taxon>Pezizomycotina</taxon>
        <taxon>Dothideomycetes</taxon>
        <taxon>Pleosporomycetidae</taxon>
        <taxon>Venturiales</taxon>
        <taxon>Cylindrosympodiaceae</taxon>
        <taxon>Tothia</taxon>
    </lineage>
</organism>
<dbReference type="SUPFAM" id="SSF56300">
    <property type="entry name" value="Metallo-dependent phosphatases"/>
    <property type="match status" value="1"/>
</dbReference>
<proteinExistence type="predicted"/>
<comment type="caution">
    <text evidence="2">The sequence shown here is derived from an EMBL/GenBank/DDBJ whole genome shotgun (WGS) entry which is preliminary data.</text>
</comment>
<evidence type="ECO:0000259" key="1">
    <source>
        <dbReference type="Pfam" id="PF00149"/>
    </source>
</evidence>
<reference evidence="2" key="1">
    <citation type="journal article" date="2020" name="Stud. Mycol.">
        <title>101 Dothideomycetes genomes: a test case for predicting lifestyles and emergence of pathogens.</title>
        <authorList>
            <person name="Haridas S."/>
            <person name="Albert R."/>
            <person name="Binder M."/>
            <person name="Bloem J."/>
            <person name="Labutti K."/>
            <person name="Salamov A."/>
            <person name="Andreopoulos B."/>
            <person name="Baker S."/>
            <person name="Barry K."/>
            <person name="Bills G."/>
            <person name="Bluhm B."/>
            <person name="Cannon C."/>
            <person name="Castanera R."/>
            <person name="Culley D."/>
            <person name="Daum C."/>
            <person name="Ezra D."/>
            <person name="Gonzalez J."/>
            <person name="Henrissat B."/>
            <person name="Kuo A."/>
            <person name="Liang C."/>
            <person name="Lipzen A."/>
            <person name="Lutzoni F."/>
            <person name="Magnuson J."/>
            <person name="Mondo S."/>
            <person name="Nolan M."/>
            <person name="Ohm R."/>
            <person name="Pangilinan J."/>
            <person name="Park H.-J."/>
            <person name="Ramirez L."/>
            <person name="Alfaro M."/>
            <person name="Sun H."/>
            <person name="Tritt A."/>
            <person name="Yoshinaga Y."/>
            <person name="Zwiers L.-H."/>
            <person name="Turgeon B."/>
            <person name="Goodwin S."/>
            <person name="Spatafora J."/>
            <person name="Crous P."/>
            <person name="Grigoriev I."/>
        </authorList>
    </citation>
    <scope>NUCLEOTIDE SEQUENCE</scope>
    <source>
        <strain evidence="2">CBS 130266</strain>
    </source>
</reference>
<dbReference type="GO" id="GO:0016787">
    <property type="term" value="F:hydrolase activity"/>
    <property type="evidence" value="ECO:0007669"/>
    <property type="project" value="InterPro"/>
</dbReference>
<name>A0A9P4U208_9PEZI</name>
<dbReference type="Gene3D" id="3.60.21.10">
    <property type="match status" value="1"/>
</dbReference>
<dbReference type="PANTHER" id="PTHR37844">
    <property type="entry name" value="SER/THR PROTEIN PHOSPHATASE SUPERFAMILY (AFU_ORTHOLOGUE AFUA_1G14840)"/>
    <property type="match status" value="1"/>
</dbReference>
<dbReference type="EMBL" id="MU007014">
    <property type="protein sequence ID" value="KAF2435244.1"/>
    <property type="molecule type" value="Genomic_DNA"/>
</dbReference>
<dbReference type="AlphaFoldDB" id="A0A9P4U208"/>
<evidence type="ECO:0000313" key="2">
    <source>
        <dbReference type="EMBL" id="KAF2435244.1"/>
    </source>
</evidence>
<dbReference type="InterPro" id="IPR029052">
    <property type="entry name" value="Metallo-depent_PP-like"/>
</dbReference>
<feature type="domain" description="Calcineurin-like phosphoesterase" evidence="1">
    <location>
        <begin position="19"/>
        <end position="247"/>
    </location>
</feature>
<dbReference type="Proteomes" id="UP000800235">
    <property type="component" value="Unassembled WGS sequence"/>
</dbReference>
<sequence length="295" mass="33441">MPNLLSFLRKPSSFVSFQFLSDLHLEVGQQYESYKLPVSAPYLILAGDIGRLSDYVSYLSFLESLCPKFEKVFLVLGNHEFYNITYEKGIELARKLEDEPVLEGKLLLLHQQRFDIPNSNVTVLGCSLWSHIEDSAREVVAMKVNDFKKIENWTVDSHNAAHFDDLSWLKEEVSAVRKENISMARLQKKPPGKRSMLVITHHAPCIERTSEPRLVGSPWNGAFATDLLTAEHVWDGVKTWIFGDTHYSTEFTMSNIRIVSNQQGYVLPGAQMKAPDGCGKGDWKAFDASKVLKLC</sequence>
<dbReference type="Pfam" id="PF00149">
    <property type="entry name" value="Metallophos"/>
    <property type="match status" value="1"/>
</dbReference>
<protein>
    <recommendedName>
        <fullName evidence="1">Calcineurin-like phosphoesterase domain-containing protein</fullName>
    </recommendedName>
</protein>
<keyword evidence="3" id="KW-1185">Reference proteome</keyword>
<dbReference type="InterPro" id="IPR004843">
    <property type="entry name" value="Calcineurin-like_PHP"/>
</dbReference>
<gene>
    <name evidence="2" type="ORF">EJ08DRAFT_394568</name>
</gene>